<organism evidence="1 2">
    <name type="scientific">Halovenus rubra</name>
    <dbReference type="NCBI Taxonomy" id="869890"/>
    <lineage>
        <taxon>Archaea</taxon>
        <taxon>Methanobacteriati</taxon>
        <taxon>Methanobacteriota</taxon>
        <taxon>Stenosarchaea group</taxon>
        <taxon>Halobacteria</taxon>
        <taxon>Halobacteriales</taxon>
        <taxon>Haloarculaceae</taxon>
        <taxon>Halovenus</taxon>
    </lineage>
</organism>
<dbReference type="AlphaFoldDB" id="A0ABD5X977"/>
<comment type="caution">
    <text evidence="1">The sequence shown here is derived from an EMBL/GenBank/DDBJ whole genome shotgun (WGS) entry which is preliminary data.</text>
</comment>
<evidence type="ECO:0000313" key="2">
    <source>
        <dbReference type="Proteomes" id="UP001596414"/>
    </source>
</evidence>
<reference evidence="1 2" key="1">
    <citation type="journal article" date="2014" name="Int. J. Syst. Evol. Microbiol.">
        <title>Complete genome sequence of Corynebacterium casei LMG S-19264T (=DSM 44701T), isolated from a smear-ripened cheese.</title>
        <authorList>
            <consortium name="US DOE Joint Genome Institute (JGI-PGF)"/>
            <person name="Walter F."/>
            <person name="Albersmeier A."/>
            <person name="Kalinowski J."/>
            <person name="Ruckert C."/>
        </authorList>
    </citation>
    <scope>NUCLEOTIDE SEQUENCE [LARGE SCALE GENOMIC DNA]</scope>
    <source>
        <strain evidence="1 2">CGMCC 4.7215</strain>
    </source>
</reference>
<sequence length="79" mass="9070">MGQFEIVETIFNSESPLKKEELVTSIDLHSSSIEADIKNCLQKGYIEKTERGYVVAKDFDERKLESMRPKTIDDLTSDE</sequence>
<accession>A0ABD5X977</accession>
<evidence type="ECO:0000313" key="1">
    <source>
        <dbReference type="EMBL" id="MFC7125523.1"/>
    </source>
</evidence>
<dbReference type="RefSeq" id="WP_267638525.1">
    <property type="nucleotide sequence ID" value="NZ_JAODIY010000014.1"/>
</dbReference>
<dbReference type="Proteomes" id="UP001596414">
    <property type="component" value="Unassembled WGS sequence"/>
</dbReference>
<proteinExistence type="predicted"/>
<gene>
    <name evidence="1" type="ORF">ACFQJ7_05645</name>
</gene>
<name>A0ABD5X977_9EURY</name>
<protein>
    <submittedName>
        <fullName evidence="1">Uncharacterized protein</fullName>
    </submittedName>
</protein>
<dbReference type="EMBL" id="JBHSZQ010000005">
    <property type="protein sequence ID" value="MFC7125523.1"/>
    <property type="molecule type" value="Genomic_DNA"/>
</dbReference>